<dbReference type="Gene3D" id="1.20.80.10">
    <property type="match status" value="1"/>
</dbReference>
<feature type="domain" description="ACB" evidence="3">
    <location>
        <begin position="13"/>
        <end position="100"/>
    </location>
</feature>
<evidence type="ECO:0000256" key="2">
    <source>
        <dbReference type="ARBA" id="ARBA00023121"/>
    </source>
</evidence>
<evidence type="ECO:0000313" key="4">
    <source>
        <dbReference type="EMBL" id="CAL0310796.1"/>
    </source>
</evidence>
<protein>
    <recommendedName>
        <fullName evidence="3">ACB domain-containing protein</fullName>
    </recommendedName>
</protein>
<comment type="caution">
    <text evidence="4">The sequence shown here is derived from an EMBL/GenBank/DDBJ whole genome shotgun (WGS) entry which is preliminary data.</text>
</comment>
<dbReference type="Pfam" id="PF00887">
    <property type="entry name" value="ACBP"/>
    <property type="match status" value="1"/>
</dbReference>
<dbReference type="InterPro" id="IPR035984">
    <property type="entry name" value="Acyl-CoA-binding_sf"/>
</dbReference>
<reference evidence="4 5" key="1">
    <citation type="submission" date="2024-03" db="EMBL/GenBank/DDBJ databases">
        <authorList>
            <person name="Martinez-Hernandez J."/>
        </authorList>
    </citation>
    <scope>NUCLEOTIDE SEQUENCE [LARGE SCALE GENOMIC DNA]</scope>
</reference>
<comment type="similarity">
    <text evidence="1">Belongs to the ACBP family.</text>
</comment>
<sequence length="100" mass="10957">MAMMGRGGCGLQYPEQFYAATSFVGLDSSTSPTKFNFSNSTALPLYPLHKQATAGPCNTPEPSTWKMVEHSKWASWKQLGNMSSMEAMRLLCENTGGKRS</sequence>
<dbReference type="Proteomes" id="UP001497480">
    <property type="component" value="Unassembled WGS sequence"/>
</dbReference>
<dbReference type="PANTHER" id="PTHR23310:SF77">
    <property type="entry name" value="LD25952P"/>
    <property type="match status" value="1"/>
</dbReference>
<dbReference type="GO" id="GO:0006631">
    <property type="term" value="P:fatty acid metabolic process"/>
    <property type="evidence" value="ECO:0007669"/>
    <property type="project" value="TreeGrafter"/>
</dbReference>
<evidence type="ECO:0000313" key="5">
    <source>
        <dbReference type="Proteomes" id="UP001497480"/>
    </source>
</evidence>
<proteinExistence type="inferred from homology"/>
<dbReference type="InterPro" id="IPR000582">
    <property type="entry name" value="Acyl-CoA-binding_protein"/>
</dbReference>
<name>A0AAV1WPT1_LUPLU</name>
<dbReference type="PROSITE" id="PS51228">
    <property type="entry name" value="ACB_2"/>
    <property type="match status" value="1"/>
</dbReference>
<dbReference type="EMBL" id="CAXHTB010000008">
    <property type="protein sequence ID" value="CAL0310796.1"/>
    <property type="molecule type" value="Genomic_DNA"/>
</dbReference>
<dbReference type="SUPFAM" id="SSF47027">
    <property type="entry name" value="Acyl-CoA binding protein"/>
    <property type="match status" value="1"/>
</dbReference>
<dbReference type="GO" id="GO:0000062">
    <property type="term" value="F:fatty-acyl-CoA binding"/>
    <property type="evidence" value="ECO:0007669"/>
    <property type="project" value="InterPro"/>
</dbReference>
<dbReference type="GO" id="GO:0005737">
    <property type="term" value="C:cytoplasm"/>
    <property type="evidence" value="ECO:0007669"/>
    <property type="project" value="TreeGrafter"/>
</dbReference>
<dbReference type="PANTHER" id="PTHR23310">
    <property type="entry name" value="ACYL-COA-BINDING PROTEIN, ACBP"/>
    <property type="match status" value="1"/>
</dbReference>
<dbReference type="InterPro" id="IPR014352">
    <property type="entry name" value="FERM/acyl-CoA-bd_prot_sf"/>
</dbReference>
<evidence type="ECO:0000259" key="3">
    <source>
        <dbReference type="PROSITE" id="PS51228"/>
    </source>
</evidence>
<organism evidence="4 5">
    <name type="scientific">Lupinus luteus</name>
    <name type="common">European yellow lupine</name>
    <dbReference type="NCBI Taxonomy" id="3873"/>
    <lineage>
        <taxon>Eukaryota</taxon>
        <taxon>Viridiplantae</taxon>
        <taxon>Streptophyta</taxon>
        <taxon>Embryophyta</taxon>
        <taxon>Tracheophyta</taxon>
        <taxon>Spermatophyta</taxon>
        <taxon>Magnoliopsida</taxon>
        <taxon>eudicotyledons</taxon>
        <taxon>Gunneridae</taxon>
        <taxon>Pentapetalae</taxon>
        <taxon>rosids</taxon>
        <taxon>fabids</taxon>
        <taxon>Fabales</taxon>
        <taxon>Fabaceae</taxon>
        <taxon>Papilionoideae</taxon>
        <taxon>50 kb inversion clade</taxon>
        <taxon>genistoids sensu lato</taxon>
        <taxon>core genistoids</taxon>
        <taxon>Genisteae</taxon>
        <taxon>Lupinus</taxon>
    </lineage>
</organism>
<dbReference type="AlphaFoldDB" id="A0AAV1WPT1"/>
<accession>A0AAV1WPT1</accession>
<keyword evidence="5" id="KW-1185">Reference proteome</keyword>
<gene>
    <name evidence="4" type="ORF">LLUT_LOCUS11856</name>
</gene>
<keyword evidence="2" id="KW-0446">Lipid-binding</keyword>
<evidence type="ECO:0000256" key="1">
    <source>
        <dbReference type="ARBA" id="ARBA00005567"/>
    </source>
</evidence>